<evidence type="ECO:0000313" key="2">
    <source>
        <dbReference type="EMBL" id="KAA3466915.1"/>
    </source>
</evidence>
<dbReference type="Proteomes" id="UP000325315">
    <property type="component" value="Unassembled WGS sequence"/>
</dbReference>
<evidence type="ECO:0000313" key="3">
    <source>
        <dbReference type="Proteomes" id="UP000325315"/>
    </source>
</evidence>
<proteinExistence type="predicted"/>
<dbReference type="SUPFAM" id="SSF56219">
    <property type="entry name" value="DNase I-like"/>
    <property type="match status" value="1"/>
</dbReference>
<gene>
    <name evidence="2" type="ORF">EPI10_001975</name>
</gene>
<evidence type="ECO:0000256" key="1">
    <source>
        <dbReference type="SAM" id="MobiDB-lite"/>
    </source>
</evidence>
<sequence>MFTSSKWLREESPQGLQTSRNTTRIELDLRTQENSIDVEDVTVGGDEGPMGFNIRNCFNRNKRQRTRQGDVGIEENPSALTQQIERSTAASEKPGQKIGLSVGWKGEYVVQLRSFSTNHIDVEILKKESMSTWRLTGFYGAPEEHNQRGTWSLLRNLRNDQRLSWLFIGDFNEIMFSFEKIGMARFKEMLEICDLNDLGFSGRWYT</sequence>
<dbReference type="AlphaFoldDB" id="A0A5B6VCJ7"/>
<keyword evidence="3" id="KW-1185">Reference proteome</keyword>
<dbReference type="EMBL" id="SMMG02000007">
    <property type="protein sequence ID" value="KAA3466915.1"/>
    <property type="molecule type" value="Genomic_DNA"/>
</dbReference>
<reference evidence="3" key="1">
    <citation type="journal article" date="2019" name="Plant Biotechnol. J.">
        <title>Genome sequencing of the Australian wild diploid species Gossypium australe highlights disease resistance and delayed gland morphogenesis.</title>
        <authorList>
            <person name="Cai Y."/>
            <person name="Cai X."/>
            <person name="Wang Q."/>
            <person name="Wang P."/>
            <person name="Zhang Y."/>
            <person name="Cai C."/>
            <person name="Xu Y."/>
            <person name="Wang K."/>
            <person name="Zhou Z."/>
            <person name="Wang C."/>
            <person name="Geng S."/>
            <person name="Li B."/>
            <person name="Dong Q."/>
            <person name="Hou Y."/>
            <person name="Wang H."/>
            <person name="Ai P."/>
            <person name="Liu Z."/>
            <person name="Yi F."/>
            <person name="Sun M."/>
            <person name="An G."/>
            <person name="Cheng J."/>
            <person name="Zhang Y."/>
            <person name="Shi Q."/>
            <person name="Xie Y."/>
            <person name="Shi X."/>
            <person name="Chang Y."/>
            <person name="Huang F."/>
            <person name="Chen Y."/>
            <person name="Hong S."/>
            <person name="Mi L."/>
            <person name="Sun Q."/>
            <person name="Zhang L."/>
            <person name="Zhou B."/>
            <person name="Peng R."/>
            <person name="Zhang X."/>
            <person name="Liu F."/>
        </authorList>
    </citation>
    <scope>NUCLEOTIDE SEQUENCE [LARGE SCALE GENOMIC DNA]</scope>
    <source>
        <strain evidence="3">cv. PA1801</strain>
    </source>
</reference>
<dbReference type="OrthoDB" id="1750221at2759"/>
<protein>
    <submittedName>
        <fullName evidence="2">Exo_endo_phos domain-containing protein</fullName>
    </submittedName>
</protein>
<feature type="region of interest" description="Disordered" evidence="1">
    <location>
        <begin position="1"/>
        <end position="22"/>
    </location>
</feature>
<comment type="caution">
    <text evidence="2">The sequence shown here is derived from an EMBL/GenBank/DDBJ whole genome shotgun (WGS) entry which is preliminary data.</text>
</comment>
<organism evidence="2 3">
    <name type="scientific">Gossypium australe</name>
    <dbReference type="NCBI Taxonomy" id="47621"/>
    <lineage>
        <taxon>Eukaryota</taxon>
        <taxon>Viridiplantae</taxon>
        <taxon>Streptophyta</taxon>
        <taxon>Embryophyta</taxon>
        <taxon>Tracheophyta</taxon>
        <taxon>Spermatophyta</taxon>
        <taxon>Magnoliopsida</taxon>
        <taxon>eudicotyledons</taxon>
        <taxon>Gunneridae</taxon>
        <taxon>Pentapetalae</taxon>
        <taxon>rosids</taxon>
        <taxon>malvids</taxon>
        <taxon>Malvales</taxon>
        <taxon>Malvaceae</taxon>
        <taxon>Malvoideae</taxon>
        <taxon>Gossypium</taxon>
    </lineage>
</organism>
<accession>A0A5B6VCJ7</accession>
<dbReference type="InterPro" id="IPR036691">
    <property type="entry name" value="Endo/exonu/phosph_ase_sf"/>
</dbReference>
<name>A0A5B6VCJ7_9ROSI</name>